<dbReference type="Gene3D" id="3.30.428.10">
    <property type="entry name" value="HIT-like"/>
    <property type="match status" value="1"/>
</dbReference>
<organism evidence="5 6">
    <name type="scientific">Serendipita vermifera MAFF 305830</name>
    <dbReference type="NCBI Taxonomy" id="933852"/>
    <lineage>
        <taxon>Eukaryota</taxon>
        <taxon>Fungi</taxon>
        <taxon>Dikarya</taxon>
        <taxon>Basidiomycota</taxon>
        <taxon>Agaricomycotina</taxon>
        <taxon>Agaricomycetes</taxon>
        <taxon>Sebacinales</taxon>
        <taxon>Serendipitaceae</taxon>
        <taxon>Serendipita</taxon>
    </lineage>
</organism>
<dbReference type="InterPro" id="IPR019808">
    <property type="entry name" value="Histidine_triad_CS"/>
</dbReference>
<dbReference type="PROSITE" id="PS00892">
    <property type="entry name" value="HIT_1"/>
    <property type="match status" value="1"/>
</dbReference>
<dbReference type="Pfam" id="PF01230">
    <property type="entry name" value="HIT"/>
    <property type="match status" value="1"/>
</dbReference>
<reference evidence="5 6" key="1">
    <citation type="submission" date="2014-04" db="EMBL/GenBank/DDBJ databases">
        <authorList>
            <consortium name="DOE Joint Genome Institute"/>
            <person name="Kuo A."/>
            <person name="Zuccaro A."/>
            <person name="Kohler A."/>
            <person name="Nagy L.G."/>
            <person name="Floudas D."/>
            <person name="Copeland A."/>
            <person name="Barry K.W."/>
            <person name="Cichocki N."/>
            <person name="Veneault-Fourrey C."/>
            <person name="LaButti K."/>
            <person name="Lindquist E.A."/>
            <person name="Lipzen A."/>
            <person name="Lundell T."/>
            <person name="Morin E."/>
            <person name="Murat C."/>
            <person name="Sun H."/>
            <person name="Tunlid A."/>
            <person name="Henrissat B."/>
            <person name="Grigoriev I.V."/>
            <person name="Hibbett D.S."/>
            <person name="Martin F."/>
            <person name="Nordberg H.P."/>
            <person name="Cantor M.N."/>
            <person name="Hua S.X."/>
        </authorList>
    </citation>
    <scope>NUCLEOTIDE SEQUENCE [LARGE SCALE GENOMIC DNA]</scope>
    <source>
        <strain evidence="5 6">MAFF 305830</strain>
    </source>
</reference>
<feature type="short sequence motif" description="Histidine triad motif" evidence="2 3">
    <location>
        <begin position="100"/>
        <end position="104"/>
    </location>
</feature>
<dbReference type="CDD" id="cd01277">
    <property type="entry name" value="HINT_subgroup"/>
    <property type="match status" value="1"/>
</dbReference>
<dbReference type="Proteomes" id="UP000054097">
    <property type="component" value="Unassembled WGS sequence"/>
</dbReference>
<feature type="active site" description="Tele-AMP-histidine intermediate" evidence="1">
    <location>
        <position position="102"/>
    </location>
</feature>
<dbReference type="InterPro" id="IPR039384">
    <property type="entry name" value="HINT"/>
</dbReference>
<dbReference type="AlphaFoldDB" id="A0A0C3AH31"/>
<dbReference type="PRINTS" id="PR00332">
    <property type="entry name" value="HISTRIAD"/>
</dbReference>
<gene>
    <name evidence="5" type="ORF">M408DRAFT_332029</name>
</gene>
<sequence length="140" mass="15398">MSNLAKLTANCLFCKIIRGQIPSKKLVETDLTFSFLDINPLSRGHSLIIPKYCGAKLADIPDEFLADAMPVAKKIAIATGATNYNILQNNGAEAHQEVMHVHFHVIPKPSEEEGLGIGWPKTEPTAEEINAIYEELKSKL</sequence>
<evidence type="ECO:0000256" key="3">
    <source>
        <dbReference type="PROSITE-ProRule" id="PRU00464"/>
    </source>
</evidence>
<evidence type="ECO:0000256" key="1">
    <source>
        <dbReference type="PIRSR" id="PIRSR601310-1"/>
    </source>
</evidence>
<dbReference type="HOGENOM" id="CLU_056776_3_0_1"/>
<dbReference type="InterPro" id="IPR001310">
    <property type="entry name" value="Histidine_triad_HIT"/>
</dbReference>
<dbReference type="STRING" id="933852.A0A0C3AH31"/>
<dbReference type="SUPFAM" id="SSF54197">
    <property type="entry name" value="HIT-like"/>
    <property type="match status" value="1"/>
</dbReference>
<protein>
    <recommendedName>
        <fullName evidence="4">HIT domain-containing protein</fullName>
    </recommendedName>
</protein>
<reference evidence="6" key="2">
    <citation type="submission" date="2015-01" db="EMBL/GenBank/DDBJ databases">
        <title>Evolutionary Origins and Diversification of the Mycorrhizal Mutualists.</title>
        <authorList>
            <consortium name="DOE Joint Genome Institute"/>
            <consortium name="Mycorrhizal Genomics Consortium"/>
            <person name="Kohler A."/>
            <person name="Kuo A."/>
            <person name="Nagy L.G."/>
            <person name="Floudas D."/>
            <person name="Copeland A."/>
            <person name="Barry K.W."/>
            <person name="Cichocki N."/>
            <person name="Veneault-Fourrey C."/>
            <person name="LaButti K."/>
            <person name="Lindquist E.A."/>
            <person name="Lipzen A."/>
            <person name="Lundell T."/>
            <person name="Morin E."/>
            <person name="Murat C."/>
            <person name="Riley R."/>
            <person name="Ohm R."/>
            <person name="Sun H."/>
            <person name="Tunlid A."/>
            <person name="Henrissat B."/>
            <person name="Grigoriev I.V."/>
            <person name="Hibbett D.S."/>
            <person name="Martin F."/>
        </authorList>
    </citation>
    <scope>NUCLEOTIDE SEQUENCE [LARGE SCALE GENOMIC DNA]</scope>
    <source>
        <strain evidence="6">MAFF 305830</strain>
    </source>
</reference>
<dbReference type="OrthoDB" id="672793at2759"/>
<name>A0A0C3AH31_SERVB</name>
<keyword evidence="6" id="KW-1185">Reference proteome</keyword>
<proteinExistence type="predicted"/>
<feature type="domain" description="HIT" evidence="4">
    <location>
        <begin position="12"/>
        <end position="115"/>
    </location>
</feature>
<dbReference type="EMBL" id="KN824329">
    <property type="protein sequence ID" value="KIM23970.1"/>
    <property type="molecule type" value="Genomic_DNA"/>
</dbReference>
<dbReference type="InterPro" id="IPR011146">
    <property type="entry name" value="HIT-like"/>
</dbReference>
<dbReference type="PANTHER" id="PTHR46648">
    <property type="entry name" value="HIT FAMILY PROTEIN 1"/>
    <property type="match status" value="1"/>
</dbReference>
<evidence type="ECO:0000313" key="5">
    <source>
        <dbReference type="EMBL" id="KIM23970.1"/>
    </source>
</evidence>
<dbReference type="GO" id="GO:0003824">
    <property type="term" value="F:catalytic activity"/>
    <property type="evidence" value="ECO:0007669"/>
    <property type="project" value="InterPro"/>
</dbReference>
<dbReference type="PANTHER" id="PTHR46648:SF1">
    <property type="entry name" value="ADENOSINE 5'-MONOPHOSPHORAMIDASE HNT1"/>
    <property type="match status" value="1"/>
</dbReference>
<accession>A0A0C3AH31</accession>
<evidence type="ECO:0000313" key="6">
    <source>
        <dbReference type="Proteomes" id="UP000054097"/>
    </source>
</evidence>
<dbReference type="GO" id="GO:0009117">
    <property type="term" value="P:nucleotide metabolic process"/>
    <property type="evidence" value="ECO:0007669"/>
    <property type="project" value="TreeGrafter"/>
</dbReference>
<evidence type="ECO:0000256" key="2">
    <source>
        <dbReference type="PIRSR" id="PIRSR601310-3"/>
    </source>
</evidence>
<evidence type="ECO:0000259" key="4">
    <source>
        <dbReference type="PROSITE" id="PS51084"/>
    </source>
</evidence>
<dbReference type="PROSITE" id="PS51084">
    <property type="entry name" value="HIT_2"/>
    <property type="match status" value="1"/>
</dbReference>
<dbReference type="InterPro" id="IPR036265">
    <property type="entry name" value="HIT-like_sf"/>
</dbReference>